<evidence type="ECO:0000256" key="8">
    <source>
        <dbReference type="ARBA" id="ARBA00022777"/>
    </source>
</evidence>
<dbReference type="GO" id="GO:0006950">
    <property type="term" value="P:response to stress"/>
    <property type="evidence" value="ECO:0007669"/>
    <property type="project" value="UniProtKB-ARBA"/>
</dbReference>
<dbReference type="GO" id="GO:0004674">
    <property type="term" value="F:protein serine/threonine kinase activity"/>
    <property type="evidence" value="ECO:0000318"/>
    <property type="project" value="GO_Central"/>
</dbReference>
<evidence type="ECO:0000313" key="14">
    <source>
        <dbReference type="EMBL" id="KMZ71816.1"/>
    </source>
</evidence>
<evidence type="ECO:0000256" key="2">
    <source>
        <dbReference type="ARBA" id="ARBA00022527"/>
    </source>
</evidence>
<dbReference type="EMBL" id="LFYR01000655">
    <property type="protein sequence ID" value="KMZ71816.1"/>
    <property type="molecule type" value="Genomic_DNA"/>
</dbReference>
<dbReference type="STRING" id="29655.A0A0K9PS58"/>
<evidence type="ECO:0000313" key="15">
    <source>
        <dbReference type="Proteomes" id="UP000036987"/>
    </source>
</evidence>
<evidence type="ECO:0000256" key="10">
    <source>
        <dbReference type="ARBA" id="ARBA00022989"/>
    </source>
</evidence>
<dbReference type="InterPro" id="IPR011009">
    <property type="entry name" value="Kinase-like_dom_sf"/>
</dbReference>
<keyword evidence="7" id="KW-0547">Nucleotide-binding</keyword>
<dbReference type="PROSITE" id="PS50011">
    <property type="entry name" value="PROTEIN_KINASE_DOM"/>
    <property type="match status" value="1"/>
</dbReference>
<dbReference type="OMA" id="MALHHAN"/>
<proteinExistence type="predicted"/>
<dbReference type="SUPFAM" id="SSF56112">
    <property type="entry name" value="Protein kinase-like (PK-like)"/>
    <property type="match status" value="2"/>
</dbReference>
<keyword evidence="6" id="KW-0677">Repeat</keyword>
<evidence type="ECO:0000256" key="3">
    <source>
        <dbReference type="ARBA" id="ARBA00022679"/>
    </source>
</evidence>
<dbReference type="AlphaFoldDB" id="A0A0K9PS58"/>
<evidence type="ECO:0000256" key="1">
    <source>
        <dbReference type="ARBA" id="ARBA00004167"/>
    </source>
</evidence>
<dbReference type="Gene3D" id="1.10.510.10">
    <property type="entry name" value="Transferase(Phosphotransferase) domain 1"/>
    <property type="match status" value="2"/>
</dbReference>
<keyword evidence="3" id="KW-0808">Transferase</keyword>
<keyword evidence="4" id="KW-0812">Transmembrane</keyword>
<dbReference type="PANTHER" id="PTHR27006">
    <property type="entry name" value="PROMASTIGOTE SURFACE ANTIGEN PROTEIN PSA"/>
    <property type="match status" value="1"/>
</dbReference>
<name>A0A0K9PS58_ZOSMR</name>
<comment type="caution">
    <text evidence="14">The sequence shown here is derived from an EMBL/GenBank/DDBJ whole genome shotgun (WGS) entry which is preliminary data.</text>
</comment>
<comment type="subcellular location">
    <subcellularLocation>
        <location evidence="1">Membrane</location>
        <topology evidence="1">Single-pass membrane protein</topology>
    </subcellularLocation>
</comment>
<evidence type="ECO:0000259" key="13">
    <source>
        <dbReference type="PROSITE" id="PS50011"/>
    </source>
</evidence>
<dbReference type="GO" id="GO:0007165">
    <property type="term" value="P:signal transduction"/>
    <property type="evidence" value="ECO:0000318"/>
    <property type="project" value="GO_Central"/>
</dbReference>
<evidence type="ECO:0000256" key="11">
    <source>
        <dbReference type="ARBA" id="ARBA00023136"/>
    </source>
</evidence>
<organism evidence="14 15">
    <name type="scientific">Zostera marina</name>
    <name type="common">Eelgrass</name>
    <dbReference type="NCBI Taxonomy" id="29655"/>
    <lineage>
        <taxon>Eukaryota</taxon>
        <taxon>Viridiplantae</taxon>
        <taxon>Streptophyta</taxon>
        <taxon>Embryophyta</taxon>
        <taxon>Tracheophyta</taxon>
        <taxon>Spermatophyta</taxon>
        <taxon>Magnoliopsida</taxon>
        <taxon>Liliopsida</taxon>
        <taxon>Zosteraceae</taxon>
        <taxon>Zostera</taxon>
    </lineage>
</organism>
<keyword evidence="12" id="KW-0325">Glycoprotein</keyword>
<dbReference type="PANTHER" id="PTHR27006:SF639">
    <property type="entry name" value="CYSTEINE-RICH RECEPTOR-LIKE PROTEIN KINASE 11"/>
    <property type="match status" value="1"/>
</dbReference>
<dbReference type="InterPro" id="IPR000719">
    <property type="entry name" value="Prot_kinase_dom"/>
</dbReference>
<dbReference type="GO" id="GO:0006955">
    <property type="term" value="P:immune response"/>
    <property type="evidence" value="ECO:0000318"/>
    <property type="project" value="GO_Central"/>
</dbReference>
<evidence type="ECO:0000256" key="9">
    <source>
        <dbReference type="ARBA" id="ARBA00022840"/>
    </source>
</evidence>
<keyword evidence="8" id="KW-0418">Kinase</keyword>
<protein>
    <recommendedName>
        <fullName evidence="13">Protein kinase domain-containing protein</fullName>
    </recommendedName>
</protein>
<sequence length="424" mass="48248">MLDWGLRFKIIEGIVKGLLYLHEDVQVNIIHGDLKPANILLDARLNPKISNYETSKSFDVEQEESGVDQMLGTRGYMDSVSLQHGNISIKSDVYSLGITILVMLTGKRATERNNEGYTKLVDNVMKHWEDGTIAQILDENIVQSFEKEEEISITLNIAMLCVQYERELRPKVSDILMMLRGHLSLNLLNTTGITGLPDNIKDLKHLAREIEELKRATNNFSPENKLDLDCCKYLNWGTRLKIIQGIVQGLGFLHQISPQNIIHRDLKPANILLDKEMNPKISDFGISNFLQNDMTYVSTSHNYGTRGYMAPEYLMYGRFSTKSDIYSLGVMMLEIVTGKRAYDHYKSPAEAIDLPSYVLENWKGRVKDLFDKHVQTPTEEEEDQLSRIIDIALVCVDYDPNVRPNISQVLQVLSNPPTIALPEC</sequence>
<gene>
    <name evidence="14" type="ORF">ZOSMA_174G00120</name>
</gene>
<keyword evidence="10" id="KW-1133">Transmembrane helix</keyword>
<accession>A0A0K9PS58</accession>
<keyword evidence="2" id="KW-0723">Serine/threonine-protein kinase</keyword>
<keyword evidence="11" id="KW-0472">Membrane</keyword>
<dbReference type="Pfam" id="PF00069">
    <property type="entry name" value="Pkinase"/>
    <property type="match status" value="2"/>
</dbReference>
<evidence type="ECO:0000256" key="5">
    <source>
        <dbReference type="ARBA" id="ARBA00022729"/>
    </source>
</evidence>
<evidence type="ECO:0000256" key="12">
    <source>
        <dbReference type="ARBA" id="ARBA00023180"/>
    </source>
</evidence>
<dbReference type="SMART" id="SM00220">
    <property type="entry name" value="S_TKc"/>
    <property type="match status" value="1"/>
</dbReference>
<dbReference type="PROSITE" id="PS00108">
    <property type="entry name" value="PROTEIN_KINASE_ST"/>
    <property type="match status" value="1"/>
</dbReference>
<evidence type="ECO:0000256" key="7">
    <source>
        <dbReference type="ARBA" id="ARBA00022741"/>
    </source>
</evidence>
<feature type="domain" description="Protein kinase" evidence="13">
    <location>
        <begin position="107"/>
        <end position="419"/>
    </location>
</feature>
<keyword evidence="15" id="KW-1185">Reference proteome</keyword>
<reference evidence="15" key="1">
    <citation type="journal article" date="2016" name="Nature">
        <title>The genome of the seagrass Zostera marina reveals angiosperm adaptation to the sea.</title>
        <authorList>
            <person name="Olsen J.L."/>
            <person name="Rouze P."/>
            <person name="Verhelst B."/>
            <person name="Lin Y.-C."/>
            <person name="Bayer T."/>
            <person name="Collen J."/>
            <person name="Dattolo E."/>
            <person name="De Paoli E."/>
            <person name="Dittami S."/>
            <person name="Maumus F."/>
            <person name="Michel G."/>
            <person name="Kersting A."/>
            <person name="Lauritano C."/>
            <person name="Lohaus R."/>
            <person name="Toepel M."/>
            <person name="Tonon T."/>
            <person name="Vanneste K."/>
            <person name="Amirebrahimi M."/>
            <person name="Brakel J."/>
            <person name="Bostroem C."/>
            <person name="Chovatia M."/>
            <person name="Grimwood J."/>
            <person name="Jenkins J.W."/>
            <person name="Jueterbock A."/>
            <person name="Mraz A."/>
            <person name="Stam W.T."/>
            <person name="Tice H."/>
            <person name="Bornberg-Bauer E."/>
            <person name="Green P.J."/>
            <person name="Pearson G.A."/>
            <person name="Procaccini G."/>
            <person name="Duarte C.M."/>
            <person name="Schmutz J."/>
            <person name="Reusch T.B.H."/>
            <person name="Van de Peer Y."/>
        </authorList>
    </citation>
    <scope>NUCLEOTIDE SEQUENCE [LARGE SCALE GENOMIC DNA]</scope>
    <source>
        <strain evidence="15">cv. Finnish</strain>
    </source>
</reference>
<dbReference type="InterPro" id="IPR008271">
    <property type="entry name" value="Ser/Thr_kinase_AS"/>
</dbReference>
<evidence type="ECO:0000256" key="6">
    <source>
        <dbReference type="ARBA" id="ARBA00022737"/>
    </source>
</evidence>
<keyword evidence="9" id="KW-0067">ATP-binding</keyword>
<dbReference type="FunFam" id="1.10.510.10:FF:000129">
    <property type="entry name" value="cysteine-rich receptor-like protein kinase 10"/>
    <property type="match status" value="2"/>
</dbReference>
<dbReference type="OrthoDB" id="647973at2759"/>
<dbReference type="GO" id="GO:0005886">
    <property type="term" value="C:plasma membrane"/>
    <property type="evidence" value="ECO:0000318"/>
    <property type="project" value="GO_Central"/>
</dbReference>
<keyword evidence="5" id="KW-0732">Signal</keyword>
<dbReference type="Proteomes" id="UP000036987">
    <property type="component" value="Unassembled WGS sequence"/>
</dbReference>
<dbReference type="GO" id="GO:0005524">
    <property type="term" value="F:ATP binding"/>
    <property type="evidence" value="ECO:0007669"/>
    <property type="project" value="UniProtKB-KW"/>
</dbReference>
<evidence type="ECO:0000256" key="4">
    <source>
        <dbReference type="ARBA" id="ARBA00022692"/>
    </source>
</evidence>